<proteinExistence type="predicted"/>
<dbReference type="SUPFAM" id="SSF103088">
    <property type="entry name" value="OmpA-like"/>
    <property type="match status" value="1"/>
</dbReference>
<keyword evidence="5" id="KW-0732">Signal</keyword>
<protein>
    <submittedName>
        <fullName evidence="7">OmpA family protein</fullName>
    </submittedName>
</protein>
<comment type="caution">
    <text evidence="7">The sequence shown here is derived from an EMBL/GenBank/DDBJ whole genome shotgun (WGS) entry which is preliminary data.</text>
</comment>
<comment type="subcellular location">
    <subcellularLocation>
        <location evidence="1">Cell outer membrane</location>
    </subcellularLocation>
</comment>
<dbReference type="PROSITE" id="PS51123">
    <property type="entry name" value="OMPA_2"/>
    <property type="match status" value="1"/>
</dbReference>
<dbReference type="PANTHER" id="PTHR30329:SF21">
    <property type="entry name" value="LIPOPROTEIN YIAD-RELATED"/>
    <property type="match status" value="1"/>
</dbReference>
<dbReference type="GO" id="GO:0009279">
    <property type="term" value="C:cell outer membrane"/>
    <property type="evidence" value="ECO:0007669"/>
    <property type="project" value="UniProtKB-SubCell"/>
</dbReference>
<reference evidence="8" key="3">
    <citation type="submission" date="2024-01" db="EMBL/GenBank/DDBJ databases">
        <authorList>
            <person name="Macesic N."/>
        </authorList>
    </citation>
    <scope>NUCLEOTIDE SEQUENCE</scope>
    <source>
        <strain evidence="8">CPO519</strain>
    </source>
</reference>
<dbReference type="InterPro" id="IPR006665">
    <property type="entry name" value="OmpA-like"/>
</dbReference>
<dbReference type="PANTHER" id="PTHR30329">
    <property type="entry name" value="STATOR ELEMENT OF FLAGELLAR MOTOR COMPLEX"/>
    <property type="match status" value="1"/>
</dbReference>
<dbReference type="RefSeq" id="WP_032041808.1">
    <property type="nucleotide sequence ID" value="NZ_CAKNBL010000075.1"/>
</dbReference>
<evidence type="ECO:0000256" key="4">
    <source>
        <dbReference type="PROSITE-ProRule" id="PRU00473"/>
    </source>
</evidence>
<feature type="chain" id="PRO_5042695987" evidence="5">
    <location>
        <begin position="20"/>
        <end position="287"/>
    </location>
</feature>
<evidence type="ECO:0000256" key="3">
    <source>
        <dbReference type="ARBA" id="ARBA00023237"/>
    </source>
</evidence>
<dbReference type="Proteomes" id="UP001174156">
    <property type="component" value="Unassembled WGS sequence"/>
</dbReference>
<evidence type="ECO:0000313" key="9">
    <source>
        <dbReference type="Proteomes" id="UP001174156"/>
    </source>
</evidence>
<dbReference type="EMBL" id="JARTMM010000148">
    <property type="protein sequence ID" value="MDK4883836.1"/>
    <property type="molecule type" value="Genomic_DNA"/>
</dbReference>
<evidence type="ECO:0000313" key="7">
    <source>
        <dbReference type="EMBL" id="MDK4883836.1"/>
    </source>
</evidence>
<reference evidence="8 9" key="1">
    <citation type="journal article" date="2023" name="Nat. Commun.">
        <title>Genomic dissection of endemic carbapenem resistance reveals metallo-beta-lactamase dissemination through clonal, plasmid and integron transfer.</title>
        <authorList>
            <person name="Macesic N."/>
            <person name="Hawkey J."/>
            <person name="Vezina B."/>
            <person name="Wisniewski J.A."/>
            <person name="Cottingham H."/>
            <person name="Blakeway L.V."/>
            <person name="Harshegyi T."/>
            <person name="Pragastis K."/>
            <person name="Badoordeen G.Z."/>
            <person name="Dennison A."/>
            <person name="Spelman D.W."/>
            <person name="Jenney A.W.J."/>
            <person name="Peleg A.Y."/>
        </authorList>
    </citation>
    <scope>NUCLEOTIDE SEQUENCE [LARGE SCALE GENOMIC DNA]</scope>
    <source>
        <strain evidence="8 9">CPO519</strain>
    </source>
</reference>
<evidence type="ECO:0000259" key="6">
    <source>
        <dbReference type="PROSITE" id="PS51123"/>
    </source>
</evidence>
<accession>A0A2I8CWE9</accession>
<dbReference type="AlphaFoldDB" id="A0A2I8CWE9"/>
<feature type="domain" description="OmpA-like" evidence="6">
    <location>
        <begin position="156"/>
        <end position="286"/>
    </location>
</feature>
<keyword evidence="3" id="KW-0998">Cell outer membrane</keyword>
<dbReference type="EMBL" id="JARTMM020000001">
    <property type="protein sequence ID" value="MEC5495108.1"/>
    <property type="molecule type" value="Genomic_DNA"/>
</dbReference>
<dbReference type="InterPro" id="IPR006664">
    <property type="entry name" value="OMP_bac"/>
</dbReference>
<evidence type="ECO:0000256" key="1">
    <source>
        <dbReference type="ARBA" id="ARBA00004442"/>
    </source>
</evidence>
<name>A0A2I8CWE9_ACIBA</name>
<feature type="signal peptide" evidence="5">
    <location>
        <begin position="1"/>
        <end position="19"/>
    </location>
</feature>
<sequence length="287" mass="31494">MWKLSLLTTVISLVLASCASDPYSKPSALRFQNNKQGYNQEINVNRDAKLCAGDTRDEQSCPIYFYIDSIESGKFYINNTAKYYLKPEVYNFKVKNCSGEKNCQSCDVDLRPDQLKDRNFILSVDAAGVPFISNNGHPLACRQQPAAQKPVVAPVEHTETIDLAADTLFKFDGSSLNDLLPKGRQEVQDVASKISTGFVSVSKIILVGHTDRLGSETYNQKLGQNRAETVRSLLVQNGVSANIISVASAGKNQPVTDGCPTVKSREALKACLQPDRRVTVQITGITK</sequence>
<dbReference type="InterPro" id="IPR036737">
    <property type="entry name" value="OmpA-like_sf"/>
</dbReference>
<reference evidence="7" key="2">
    <citation type="submission" date="2023-01" db="EMBL/GenBank/DDBJ databases">
        <title>Genomic dissection of endemic carbapenem resistance: metallo-beta-lactamase gene dissemination through clonal, plasmid and integron transfer pathways.</title>
        <authorList>
            <person name="Macesic N."/>
        </authorList>
    </citation>
    <scope>NUCLEOTIDE SEQUENCE</scope>
    <source>
        <strain evidence="7">CPO519</strain>
    </source>
</reference>
<evidence type="ECO:0000256" key="5">
    <source>
        <dbReference type="SAM" id="SignalP"/>
    </source>
</evidence>
<evidence type="ECO:0000256" key="2">
    <source>
        <dbReference type="ARBA" id="ARBA00023136"/>
    </source>
</evidence>
<dbReference type="InterPro" id="IPR050330">
    <property type="entry name" value="Bact_OuterMem_StrucFunc"/>
</dbReference>
<dbReference type="Gene3D" id="3.30.1330.60">
    <property type="entry name" value="OmpA-like domain"/>
    <property type="match status" value="1"/>
</dbReference>
<keyword evidence="2 4" id="KW-0472">Membrane</keyword>
<dbReference type="PRINTS" id="PR01021">
    <property type="entry name" value="OMPADOMAIN"/>
</dbReference>
<evidence type="ECO:0000313" key="8">
    <source>
        <dbReference type="EMBL" id="MEC5495108.1"/>
    </source>
</evidence>
<dbReference type="PROSITE" id="PS01068">
    <property type="entry name" value="OMPA_1"/>
    <property type="match status" value="1"/>
</dbReference>
<dbReference type="CDD" id="cd07185">
    <property type="entry name" value="OmpA_C-like"/>
    <property type="match status" value="1"/>
</dbReference>
<dbReference type="PROSITE" id="PS51257">
    <property type="entry name" value="PROKAR_LIPOPROTEIN"/>
    <property type="match status" value="1"/>
</dbReference>
<gene>
    <name evidence="8" type="ORF">P9867_000530</name>
    <name evidence="7" type="ORF">P9867_20025</name>
</gene>
<dbReference type="InterPro" id="IPR006690">
    <property type="entry name" value="OMPA-like_CS"/>
</dbReference>
<dbReference type="Pfam" id="PF00691">
    <property type="entry name" value="OmpA"/>
    <property type="match status" value="1"/>
</dbReference>
<organism evidence="7">
    <name type="scientific">Acinetobacter baumannii</name>
    <dbReference type="NCBI Taxonomy" id="470"/>
    <lineage>
        <taxon>Bacteria</taxon>
        <taxon>Pseudomonadati</taxon>
        <taxon>Pseudomonadota</taxon>
        <taxon>Gammaproteobacteria</taxon>
        <taxon>Moraxellales</taxon>
        <taxon>Moraxellaceae</taxon>
        <taxon>Acinetobacter</taxon>
        <taxon>Acinetobacter calcoaceticus/baumannii complex</taxon>
    </lineage>
</organism>